<evidence type="ECO:0000256" key="2">
    <source>
        <dbReference type="PROSITE-ProRule" id="PRU00708"/>
    </source>
</evidence>
<dbReference type="InterPro" id="IPR011990">
    <property type="entry name" value="TPR-like_helical_dom_sf"/>
</dbReference>
<feature type="repeat" description="PPR" evidence="2">
    <location>
        <begin position="225"/>
        <end position="259"/>
    </location>
</feature>
<keyword evidence="1" id="KW-0677">Repeat</keyword>
<dbReference type="EMBL" id="PSQE01000003">
    <property type="protein sequence ID" value="RHN65546.1"/>
    <property type="molecule type" value="Genomic_DNA"/>
</dbReference>
<organism evidence="3 4">
    <name type="scientific">Medicago truncatula</name>
    <name type="common">Barrel medic</name>
    <name type="synonym">Medicago tribuloides</name>
    <dbReference type="NCBI Taxonomy" id="3880"/>
    <lineage>
        <taxon>Eukaryota</taxon>
        <taxon>Viridiplantae</taxon>
        <taxon>Streptophyta</taxon>
        <taxon>Embryophyta</taxon>
        <taxon>Tracheophyta</taxon>
        <taxon>Spermatophyta</taxon>
        <taxon>Magnoliopsida</taxon>
        <taxon>eudicotyledons</taxon>
        <taxon>Gunneridae</taxon>
        <taxon>Pentapetalae</taxon>
        <taxon>rosids</taxon>
        <taxon>fabids</taxon>
        <taxon>Fabales</taxon>
        <taxon>Fabaceae</taxon>
        <taxon>Papilionoideae</taxon>
        <taxon>50 kb inversion clade</taxon>
        <taxon>NPAAA clade</taxon>
        <taxon>Hologalegina</taxon>
        <taxon>IRL clade</taxon>
        <taxon>Trifolieae</taxon>
        <taxon>Medicago</taxon>
    </lineage>
</organism>
<evidence type="ECO:0000313" key="3">
    <source>
        <dbReference type="EMBL" id="RHN65546.1"/>
    </source>
</evidence>
<dbReference type="PANTHER" id="PTHR47926:SF357">
    <property type="entry name" value="PENTATRICOPEPTIDE REPEAT-CONTAINING PROTEIN"/>
    <property type="match status" value="1"/>
</dbReference>
<comment type="caution">
    <text evidence="3">The sequence shown here is derived from an EMBL/GenBank/DDBJ whole genome shotgun (WGS) entry which is preliminary data.</text>
</comment>
<feature type="repeat" description="PPR" evidence="2">
    <location>
        <begin position="357"/>
        <end position="391"/>
    </location>
</feature>
<dbReference type="GO" id="GO:0003723">
    <property type="term" value="F:RNA binding"/>
    <property type="evidence" value="ECO:0007669"/>
    <property type="project" value="InterPro"/>
</dbReference>
<dbReference type="FunFam" id="1.25.40.10:FF:000158">
    <property type="entry name" value="pentatricopeptide repeat-containing protein At2g33680"/>
    <property type="match status" value="1"/>
</dbReference>
<evidence type="ECO:0000313" key="4">
    <source>
        <dbReference type="Proteomes" id="UP000265566"/>
    </source>
</evidence>
<dbReference type="PROSITE" id="PS51375">
    <property type="entry name" value="PPR"/>
    <property type="match status" value="3"/>
</dbReference>
<protein>
    <submittedName>
        <fullName evidence="3">Putative tetratricopeptide-like helical domain-containing protein</fullName>
    </submittedName>
</protein>
<dbReference type="GO" id="GO:0099402">
    <property type="term" value="P:plant organ development"/>
    <property type="evidence" value="ECO:0007669"/>
    <property type="project" value="UniProtKB-ARBA"/>
</dbReference>
<dbReference type="Gene3D" id="1.25.40.10">
    <property type="entry name" value="Tetratricopeptide repeat domain"/>
    <property type="match status" value="4"/>
</dbReference>
<evidence type="ECO:0000256" key="1">
    <source>
        <dbReference type="ARBA" id="ARBA00022737"/>
    </source>
</evidence>
<proteinExistence type="predicted"/>
<dbReference type="InterPro" id="IPR046848">
    <property type="entry name" value="E_motif"/>
</dbReference>
<dbReference type="InterPro" id="IPR002885">
    <property type="entry name" value="PPR_rpt"/>
</dbReference>
<sequence length="640" mass="71087">MNLCDFCSTRSLCNHFNFRQPPPAVTTWNHCRHPPPEATSFSLVIPPPVSDMKTSIQHHTKTPIKNIISRFSTPHFPFCTYQTKTHHSHDKTNFLHTGFQPNGSDSITFDVACNMFDEMPELLTVGLVTEIITSFSKQSRHEDAIYLFSRMLASTIRPNEFTFGTVLNTSTRLGKVGVGKQIHGCAIKTSLCSNVFVGSALVDLYVKLSSIEEAQKAFEDTEYPNVVSYTTLIGGYLKSGRFEDALRVFNEMPERNVISWNAMVGGCSKIGHNEEAVKFFIDMLREGFIPNESTFPCAISAASNIASLGFGRSFHACAIKFLGKLNDFVGNSLISFYAKCGSMKDSLLIFDKICKRNVVSWNAVICGYAHNGRGAEAISLFERMCSEGIKPNKVSLLGLLLACNHAGLVDEGFLYFNKARIESPNLLKPEHYACMVDLLARSGRFTEAQNFIRRMPFNPGIGFWKAILGGCQIHHNIELGELAAKNILALDPDDVSSYVMMSNAHSAAGRWSDVARLRTEIQEKGMKRIPGSSWIEVKGKVHAFLKADENNNNKNDEIDVLLRIFLLHSRENESSDWLNNYCDFSAIFIIHLGINSDKVTSLAEIEVFDEDSRSTIALALPTENAGRVGLGRVTVSPASM</sequence>
<dbReference type="NCBIfam" id="TIGR00756">
    <property type="entry name" value="PPR"/>
    <property type="match status" value="4"/>
</dbReference>
<dbReference type="PANTHER" id="PTHR47926">
    <property type="entry name" value="PENTATRICOPEPTIDE REPEAT-CONTAINING PROTEIN"/>
    <property type="match status" value="1"/>
</dbReference>
<dbReference type="Pfam" id="PF13041">
    <property type="entry name" value="PPR_2"/>
    <property type="match status" value="2"/>
</dbReference>
<feature type="repeat" description="PPR" evidence="2">
    <location>
        <begin position="260"/>
        <end position="290"/>
    </location>
</feature>
<dbReference type="InterPro" id="IPR046960">
    <property type="entry name" value="PPR_At4g14850-like_plant"/>
</dbReference>
<dbReference type="Pfam" id="PF20431">
    <property type="entry name" value="E_motif"/>
    <property type="match status" value="1"/>
</dbReference>
<gene>
    <name evidence="3" type="ORF">MtrunA17_Chr3g0081041</name>
</gene>
<accession>A0A396IIR3</accession>
<name>A0A396IIR3_MEDTR</name>
<dbReference type="Pfam" id="PF01535">
    <property type="entry name" value="PPR"/>
    <property type="match status" value="3"/>
</dbReference>
<dbReference type="SUPFAM" id="SSF48452">
    <property type="entry name" value="TPR-like"/>
    <property type="match status" value="1"/>
</dbReference>
<reference evidence="4" key="1">
    <citation type="journal article" date="2018" name="Nat. Plants">
        <title>Whole-genome landscape of Medicago truncatula symbiotic genes.</title>
        <authorList>
            <person name="Pecrix Y."/>
            <person name="Staton S.E."/>
            <person name="Sallet E."/>
            <person name="Lelandais-Briere C."/>
            <person name="Moreau S."/>
            <person name="Carrere S."/>
            <person name="Blein T."/>
            <person name="Jardinaud M.F."/>
            <person name="Latrasse D."/>
            <person name="Zouine M."/>
            <person name="Zahm M."/>
            <person name="Kreplak J."/>
            <person name="Mayjonade B."/>
            <person name="Satge C."/>
            <person name="Perez M."/>
            <person name="Cauet S."/>
            <person name="Marande W."/>
            <person name="Chantry-Darmon C."/>
            <person name="Lopez-Roques C."/>
            <person name="Bouchez O."/>
            <person name="Berard A."/>
            <person name="Debelle F."/>
            <person name="Munos S."/>
            <person name="Bendahmane A."/>
            <person name="Berges H."/>
            <person name="Niebel A."/>
            <person name="Buitink J."/>
            <person name="Frugier F."/>
            <person name="Benhamed M."/>
            <person name="Crespi M."/>
            <person name="Gouzy J."/>
            <person name="Gamas P."/>
        </authorList>
    </citation>
    <scope>NUCLEOTIDE SEQUENCE [LARGE SCALE GENOMIC DNA]</scope>
    <source>
        <strain evidence="4">cv. Jemalong A17</strain>
    </source>
</reference>
<dbReference type="GO" id="GO:0009451">
    <property type="term" value="P:RNA modification"/>
    <property type="evidence" value="ECO:0007669"/>
    <property type="project" value="InterPro"/>
</dbReference>
<dbReference type="Gramene" id="rna13393">
    <property type="protein sequence ID" value="RHN65546.1"/>
    <property type="gene ID" value="gene13393"/>
</dbReference>
<dbReference type="AlphaFoldDB" id="A0A396IIR3"/>
<dbReference type="Proteomes" id="UP000265566">
    <property type="component" value="Chromosome 3"/>
</dbReference>